<sequence>MIFRLDQSCRSEKGGTMLGSTFSESGSRKTKTSKSRVKVVEGVGNIKDNGEAVIPRHEVGDVVTKEGIWRLSLGMRGYMRRKQRRGEVFERVKKENTPNGILFYVNIMYVQPSHIVIHLSEEPLDEKVQHEGDETLWSYVTPGCRQHLSLLIVCSKANITPGATLIRIDDSVSLLHKFSFHERRDFIYNWDQDLDLEANEIILSQGMMAFSESQIPSHEINLFKKWFVLVCNLEVPKLNRAELETTCEDFSNIIDSFDECIIYKGTLSSGVDIVVDSSVGTSAQVWSKNMETVYRKRLSPSQVNGEEKVDESAAQGSNQSEHEFEGVVTNTYPVQTPPLQPWEELERERIGIEKMKRKKRWREREKGGKPQLCRVISLSWSHHVLTPSVNPIIVRPCRRFTDVFSVAGNRFHFPFHNLGNRFHNSVVPSHSPGATTSSHPRSIPSSSDPVAASLTSSPLPTIGFTSHSTTSTVFVKPVTEVG</sequence>
<comment type="caution">
    <text evidence="7">The sequence shown here is derived from an EMBL/GenBank/DDBJ whole genome shotgun (WGS) entry which is preliminary data.</text>
</comment>
<evidence type="ECO:0000256" key="2">
    <source>
        <dbReference type="ARBA" id="ARBA00022729"/>
    </source>
</evidence>
<dbReference type="EMBL" id="JBGMDY010000005">
    <property type="protein sequence ID" value="KAL2334920.1"/>
    <property type="molecule type" value="Genomic_DNA"/>
</dbReference>
<evidence type="ECO:0000256" key="6">
    <source>
        <dbReference type="SAM" id="MobiDB-lite"/>
    </source>
</evidence>
<reference evidence="7 8" key="1">
    <citation type="submission" date="2024-08" db="EMBL/GenBank/DDBJ databases">
        <title>Insights into the chromosomal genome structure of Flemingia macrophylla.</title>
        <authorList>
            <person name="Ding Y."/>
            <person name="Zhao Y."/>
            <person name="Bi W."/>
            <person name="Wu M."/>
            <person name="Zhao G."/>
            <person name="Gong Y."/>
            <person name="Li W."/>
            <person name="Zhang P."/>
        </authorList>
    </citation>
    <scope>NUCLEOTIDE SEQUENCE [LARGE SCALE GENOMIC DNA]</scope>
    <source>
        <strain evidence="7">DYQJB</strain>
        <tissue evidence="7">Leaf</tissue>
    </source>
</reference>
<feature type="compositionally biased region" description="Polar residues" evidence="6">
    <location>
        <begin position="426"/>
        <end position="436"/>
    </location>
</feature>
<accession>A0ABD1MGI0</accession>
<organism evidence="7 8">
    <name type="scientific">Flemingia macrophylla</name>
    <dbReference type="NCBI Taxonomy" id="520843"/>
    <lineage>
        <taxon>Eukaryota</taxon>
        <taxon>Viridiplantae</taxon>
        <taxon>Streptophyta</taxon>
        <taxon>Embryophyta</taxon>
        <taxon>Tracheophyta</taxon>
        <taxon>Spermatophyta</taxon>
        <taxon>Magnoliopsida</taxon>
        <taxon>eudicotyledons</taxon>
        <taxon>Gunneridae</taxon>
        <taxon>Pentapetalae</taxon>
        <taxon>rosids</taxon>
        <taxon>fabids</taxon>
        <taxon>Fabales</taxon>
        <taxon>Fabaceae</taxon>
        <taxon>Papilionoideae</taxon>
        <taxon>50 kb inversion clade</taxon>
        <taxon>NPAAA clade</taxon>
        <taxon>indigoferoid/millettioid clade</taxon>
        <taxon>Phaseoleae</taxon>
        <taxon>Flemingia</taxon>
    </lineage>
</organism>
<proteinExistence type="predicted"/>
<evidence type="ECO:0000256" key="1">
    <source>
        <dbReference type="ARBA" id="ARBA00022692"/>
    </source>
</evidence>
<dbReference type="PANTHER" id="PTHR46084:SF1">
    <property type="entry name" value="PROTEIN MALE DISCOVERER 2"/>
    <property type="match status" value="1"/>
</dbReference>
<dbReference type="Proteomes" id="UP001603857">
    <property type="component" value="Unassembled WGS sequence"/>
</dbReference>
<feature type="compositionally biased region" description="Low complexity" evidence="6">
    <location>
        <begin position="437"/>
        <end position="449"/>
    </location>
</feature>
<protein>
    <submittedName>
        <fullName evidence="7">Uncharacterized protein</fullName>
    </submittedName>
</protein>
<evidence type="ECO:0000313" key="7">
    <source>
        <dbReference type="EMBL" id="KAL2334920.1"/>
    </source>
</evidence>
<dbReference type="GO" id="GO:0012505">
    <property type="term" value="C:endomembrane system"/>
    <property type="evidence" value="ECO:0007669"/>
    <property type="project" value="UniProtKB-SubCell"/>
</dbReference>
<evidence type="ECO:0000256" key="3">
    <source>
        <dbReference type="ARBA" id="ARBA00022989"/>
    </source>
</evidence>
<evidence type="ECO:0000256" key="5">
    <source>
        <dbReference type="ARBA" id="ARBA00046288"/>
    </source>
</evidence>
<keyword evidence="1" id="KW-0812">Transmembrane</keyword>
<dbReference type="AlphaFoldDB" id="A0ABD1MGI0"/>
<evidence type="ECO:0000256" key="4">
    <source>
        <dbReference type="ARBA" id="ARBA00023136"/>
    </source>
</evidence>
<evidence type="ECO:0000313" key="8">
    <source>
        <dbReference type="Proteomes" id="UP001603857"/>
    </source>
</evidence>
<gene>
    <name evidence="7" type="ORF">Fmac_016133</name>
</gene>
<feature type="region of interest" description="Disordered" evidence="6">
    <location>
        <begin position="297"/>
        <end position="321"/>
    </location>
</feature>
<comment type="subcellular location">
    <subcellularLocation>
        <location evidence="5">Endomembrane system</location>
        <topology evidence="5">Single-pass type I membrane protein</topology>
    </subcellularLocation>
</comment>
<keyword evidence="8" id="KW-1185">Reference proteome</keyword>
<feature type="region of interest" description="Disordered" evidence="6">
    <location>
        <begin position="426"/>
        <end position="454"/>
    </location>
</feature>
<name>A0ABD1MGI0_9FABA</name>
<keyword evidence="3" id="KW-1133">Transmembrane helix</keyword>
<keyword evidence="2" id="KW-0732">Signal</keyword>
<feature type="region of interest" description="Disordered" evidence="6">
    <location>
        <begin position="14"/>
        <end position="33"/>
    </location>
</feature>
<keyword evidence="4" id="KW-0472">Membrane</keyword>
<dbReference type="PANTHER" id="PTHR46084">
    <property type="entry name" value="PROTEIN MALE DISCOVERER 2"/>
    <property type="match status" value="1"/>
</dbReference>